<dbReference type="PROSITE" id="PS00211">
    <property type="entry name" value="ABC_TRANSPORTER_1"/>
    <property type="match status" value="2"/>
</dbReference>
<comment type="caution">
    <text evidence="10">The sequence shown here is derived from an EMBL/GenBank/DDBJ whole genome shotgun (WGS) entry which is preliminary data.</text>
</comment>
<evidence type="ECO:0000256" key="6">
    <source>
        <dbReference type="ARBA" id="ARBA00023136"/>
    </source>
</evidence>
<evidence type="ECO:0000256" key="4">
    <source>
        <dbReference type="ARBA" id="ARBA00022840"/>
    </source>
</evidence>
<sequence>MKPSLPLGAAGKRALYLLGLLAALKAAGLVLIAQAVASGIASLAASFTAVSSTAVSSSAGSIDWSSVLVLGVSGSVLRALATWWQEAVAQRAATGSKEELRTAITTRVMNDGGTSADAGTGALSVLVTRGLDGLDNYSTKYLPALVTCAVIPLLVGARILAADWLSAVVIVVTVPLIPVFMILIGLHTQDKVQEASASLNRLSDHLLELSRGLPVLVGLGRAGSQTRALRDVAGQYRTKTIETLKVAFLSSLALELIATISVALVAVVIGVRLIGGDLSLEIGLLALILAPECYQPLRDLGAAHHASEEGLDALERSRRITEAPRSRILLSDADADADAAGTDDRAITVSGLTIGYGGRDGTVVDGLTFALPRGTISVLTGPSGAGKTSVLEVLAGLRGDGAGTRVAGTIMGVHRHQIAWIPQHPVLVAETVADEIGLYSGLDSPPERREAAARALDQVDAGGLLDSRTGDLSPGELRRVAVARALARIAHSDIALLLADEPTAHLDAQGARSVEAALARLRGHTTILFVAHNPGTASLADQSIGVSGGSAAVHNRGARSTAGAVDTANADSALRPHGRTVPLGEGMDVPVAEGRVSLTRSVAMVQPWRRRFVSALLFGAGATLFAVALTAVSGWMIVRASEQIPILYLLTAIVGVRFFGIGRSVLRYCERLRLHDAVFESTDRLRLRLWNGLLERPAAWRKLARGGKVLEQLVGDVDELRDLTPRAVFAPLVGVLTAVAASVTTAVVLPAGVPWQLVLVTVCLVVSPLLVLAADRSSRRASVGLKAEILDTTARMLAAAPDLSANSATRVLRSDLSALEAELSAKLDRSAWAQGLANALVVLTCSLGSLAMLSSADGVNPAAAAVVVLMQLALIEPFIAVNTAIHHLGAWRAVGDRVLPDLGSTTIRAEGPPGDSVRSLSLRGASYTYPDQTAPAFSDVSLDLRRGEWLAVTGPSGSGKSTLLGALLGFLPLREGSYLINGEPVGQLRAGTAGTTGAPRIAWCPQEAHLFRSTIRANLALARPPADPPSEAELTAALVRAGLGDFVEALPAGLDTQVGPGGAWLSGGQQQRLAVGRALLTRADVVLLDEPTAHLDPVAARDLLADLRVGLADRFVVMVTHNQEEAALCEQDLQLADGARQDAIA</sequence>
<dbReference type="InterPro" id="IPR014216">
    <property type="entry name" value="ABC_transptr_CydD"/>
</dbReference>
<evidence type="ECO:0000313" key="10">
    <source>
        <dbReference type="EMBL" id="MFD1846630.1"/>
    </source>
</evidence>
<dbReference type="PANTHER" id="PTHR24221:SF654">
    <property type="entry name" value="ATP-BINDING CASSETTE SUB-FAMILY B MEMBER 6"/>
    <property type="match status" value="1"/>
</dbReference>
<accession>A0ABW4Q7D2</accession>
<dbReference type="InterPro" id="IPR017871">
    <property type="entry name" value="ABC_transporter-like_CS"/>
</dbReference>
<dbReference type="InterPro" id="IPR014223">
    <property type="entry name" value="ABC_CydC/D"/>
</dbReference>
<evidence type="ECO:0000259" key="9">
    <source>
        <dbReference type="PROSITE" id="PS50929"/>
    </source>
</evidence>
<feature type="transmembrane region" description="Helical" evidence="7">
    <location>
        <begin position="836"/>
        <end position="856"/>
    </location>
</feature>
<evidence type="ECO:0000256" key="3">
    <source>
        <dbReference type="ARBA" id="ARBA00022741"/>
    </source>
</evidence>
<protein>
    <submittedName>
        <fullName evidence="10">Thiol reductant ABC exporter subunit CydD</fullName>
    </submittedName>
</protein>
<dbReference type="Gene3D" id="3.40.50.300">
    <property type="entry name" value="P-loop containing nucleotide triphosphate hydrolases"/>
    <property type="match status" value="2"/>
</dbReference>
<dbReference type="InterPro" id="IPR011527">
    <property type="entry name" value="ABC1_TM_dom"/>
</dbReference>
<dbReference type="RefSeq" id="WP_343878520.1">
    <property type="nucleotide sequence ID" value="NZ_BAAAIJ010000020.1"/>
</dbReference>
<proteinExistence type="predicted"/>
<dbReference type="SUPFAM" id="SSF52540">
    <property type="entry name" value="P-loop containing nucleoside triphosphate hydrolases"/>
    <property type="match status" value="2"/>
</dbReference>
<keyword evidence="2 7" id="KW-0812">Transmembrane</keyword>
<evidence type="ECO:0000259" key="8">
    <source>
        <dbReference type="PROSITE" id="PS50893"/>
    </source>
</evidence>
<feature type="transmembrane region" description="Helical" evidence="7">
    <location>
        <begin position="728"/>
        <end position="749"/>
    </location>
</feature>
<keyword evidence="3" id="KW-0547">Nucleotide-binding</keyword>
<dbReference type="InterPro" id="IPR027417">
    <property type="entry name" value="P-loop_NTPase"/>
</dbReference>
<dbReference type="SUPFAM" id="SSF90123">
    <property type="entry name" value="ABC transporter transmembrane region"/>
    <property type="match status" value="2"/>
</dbReference>
<keyword evidence="11" id="KW-1185">Reference proteome</keyword>
<evidence type="ECO:0000256" key="1">
    <source>
        <dbReference type="ARBA" id="ARBA00004651"/>
    </source>
</evidence>
<organism evidence="10 11">
    <name type="scientific">Arthrobacter flavus</name>
    <dbReference type="NCBI Taxonomy" id="95172"/>
    <lineage>
        <taxon>Bacteria</taxon>
        <taxon>Bacillati</taxon>
        <taxon>Actinomycetota</taxon>
        <taxon>Actinomycetes</taxon>
        <taxon>Micrococcales</taxon>
        <taxon>Micrococcaceae</taxon>
        <taxon>Arthrobacter</taxon>
    </lineage>
</organism>
<feature type="transmembrane region" description="Helical" evidence="7">
    <location>
        <begin position="755"/>
        <end position="774"/>
    </location>
</feature>
<feature type="transmembrane region" description="Helical" evidence="7">
    <location>
        <begin position="167"/>
        <end position="186"/>
    </location>
</feature>
<feature type="domain" description="ABC transmembrane type-1" evidence="9">
    <location>
        <begin position="615"/>
        <end position="890"/>
    </location>
</feature>
<feature type="domain" description="ABC transporter" evidence="8">
    <location>
        <begin position="922"/>
        <end position="1145"/>
    </location>
</feature>
<feature type="transmembrane region" description="Helical" evidence="7">
    <location>
        <begin position="273"/>
        <end position="290"/>
    </location>
</feature>
<evidence type="ECO:0000256" key="5">
    <source>
        <dbReference type="ARBA" id="ARBA00022989"/>
    </source>
</evidence>
<dbReference type="NCBIfam" id="TIGR02868">
    <property type="entry name" value="CydC"/>
    <property type="match status" value="1"/>
</dbReference>
<keyword evidence="4" id="KW-0067">ATP-binding</keyword>
<dbReference type="InterPro" id="IPR036640">
    <property type="entry name" value="ABC1_TM_sf"/>
</dbReference>
<comment type="subcellular location">
    <subcellularLocation>
        <location evidence="1">Cell membrane</location>
        <topology evidence="1">Multi-pass membrane protein</topology>
    </subcellularLocation>
</comment>
<name>A0ABW4Q7D2_9MICC</name>
<reference evidence="11" key="1">
    <citation type="journal article" date="2019" name="Int. J. Syst. Evol. Microbiol.">
        <title>The Global Catalogue of Microorganisms (GCM) 10K type strain sequencing project: providing services to taxonomists for standard genome sequencing and annotation.</title>
        <authorList>
            <consortium name="The Broad Institute Genomics Platform"/>
            <consortium name="The Broad Institute Genome Sequencing Center for Infectious Disease"/>
            <person name="Wu L."/>
            <person name="Ma J."/>
        </authorList>
    </citation>
    <scope>NUCLEOTIDE SEQUENCE [LARGE SCALE GENOMIC DNA]</scope>
    <source>
        <strain evidence="11">JCM 11496</strain>
    </source>
</reference>
<keyword evidence="6 7" id="KW-0472">Membrane</keyword>
<dbReference type="NCBIfam" id="TIGR02857">
    <property type="entry name" value="CydD"/>
    <property type="match status" value="1"/>
</dbReference>
<dbReference type="SMART" id="SM00382">
    <property type="entry name" value="AAA"/>
    <property type="match status" value="2"/>
</dbReference>
<dbReference type="PROSITE" id="PS50929">
    <property type="entry name" value="ABC_TM1F"/>
    <property type="match status" value="2"/>
</dbReference>
<dbReference type="InterPro" id="IPR039421">
    <property type="entry name" value="Type_1_exporter"/>
</dbReference>
<dbReference type="CDD" id="cd18584">
    <property type="entry name" value="ABC_6TM_AarD_CydD"/>
    <property type="match status" value="1"/>
</dbReference>
<dbReference type="EMBL" id="JBHUGA010000021">
    <property type="protein sequence ID" value="MFD1846630.1"/>
    <property type="molecule type" value="Genomic_DNA"/>
</dbReference>
<evidence type="ECO:0000256" key="2">
    <source>
        <dbReference type="ARBA" id="ARBA00022692"/>
    </source>
</evidence>
<dbReference type="PROSITE" id="PS50893">
    <property type="entry name" value="ABC_TRANSPORTER_2"/>
    <property type="match status" value="2"/>
</dbReference>
<feature type="transmembrane region" description="Helical" evidence="7">
    <location>
        <begin position="141"/>
        <end position="161"/>
    </location>
</feature>
<feature type="domain" description="ABC transmembrane type-1" evidence="9">
    <location>
        <begin position="29"/>
        <end position="301"/>
    </location>
</feature>
<feature type="transmembrane region" description="Helical" evidence="7">
    <location>
        <begin position="862"/>
        <end position="885"/>
    </location>
</feature>
<dbReference type="InterPro" id="IPR003439">
    <property type="entry name" value="ABC_transporter-like_ATP-bd"/>
</dbReference>
<keyword evidence="5 7" id="KW-1133">Transmembrane helix</keyword>
<feature type="transmembrane region" description="Helical" evidence="7">
    <location>
        <begin position="612"/>
        <end position="638"/>
    </location>
</feature>
<evidence type="ECO:0000256" key="7">
    <source>
        <dbReference type="SAM" id="Phobius"/>
    </source>
</evidence>
<evidence type="ECO:0000313" key="11">
    <source>
        <dbReference type="Proteomes" id="UP001597307"/>
    </source>
</evidence>
<feature type="transmembrane region" description="Helical" evidence="7">
    <location>
        <begin position="246"/>
        <end position="267"/>
    </location>
</feature>
<feature type="domain" description="ABC transporter" evidence="8">
    <location>
        <begin position="347"/>
        <end position="573"/>
    </location>
</feature>
<dbReference type="PANTHER" id="PTHR24221">
    <property type="entry name" value="ATP-BINDING CASSETTE SUB-FAMILY B"/>
    <property type="match status" value="1"/>
</dbReference>
<dbReference type="InterPro" id="IPR003593">
    <property type="entry name" value="AAA+_ATPase"/>
</dbReference>
<dbReference type="Pfam" id="PF00005">
    <property type="entry name" value="ABC_tran"/>
    <property type="match status" value="2"/>
</dbReference>
<dbReference type="Pfam" id="PF00664">
    <property type="entry name" value="ABC_membrane"/>
    <property type="match status" value="1"/>
</dbReference>
<gene>
    <name evidence="10" type="primary">cydD</name>
    <name evidence="10" type="ORF">ACFSFX_08475</name>
</gene>
<dbReference type="Gene3D" id="1.20.1560.10">
    <property type="entry name" value="ABC transporter type 1, transmembrane domain"/>
    <property type="match status" value="2"/>
</dbReference>
<dbReference type="Proteomes" id="UP001597307">
    <property type="component" value="Unassembled WGS sequence"/>
</dbReference>
<feature type="transmembrane region" description="Helical" evidence="7">
    <location>
        <begin position="644"/>
        <end position="666"/>
    </location>
</feature>